<evidence type="ECO:0000313" key="1">
    <source>
        <dbReference type="EMBL" id="TDR72043.1"/>
    </source>
</evidence>
<protein>
    <submittedName>
        <fullName evidence="1">Uncharacterized protein</fullName>
    </submittedName>
</protein>
<reference evidence="1 2" key="1">
    <citation type="submission" date="2019-03" db="EMBL/GenBank/DDBJ databases">
        <title>Genomic Encyclopedia of Type Strains, Phase III (KMG-III): the genomes of soil and plant-associated and newly described type strains.</title>
        <authorList>
            <person name="Whitman W."/>
        </authorList>
    </citation>
    <scope>NUCLEOTIDE SEQUENCE [LARGE SCALE GENOMIC DNA]</scope>
    <source>
        <strain evidence="1 2">CECT 8976</strain>
    </source>
</reference>
<accession>A0A4R7AXM0</accession>
<keyword evidence="2" id="KW-1185">Reference proteome</keyword>
<gene>
    <name evidence="1" type="ORF">DFP86_11751</name>
</gene>
<dbReference type="EMBL" id="SNZP01000017">
    <property type="protein sequence ID" value="TDR72043.1"/>
    <property type="molecule type" value="Genomic_DNA"/>
</dbReference>
<dbReference type="Proteomes" id="UP000295611">
    <property type="component" value="Unassembled WGS sequence"/>
</dbReference>
<organism evidence="1 2">
    <name type="scientific">Paludibacterium purpuratum</name>
    <dbReference type="NCBI Taxonomy" id="1144873"/>
    <lineage>
        <taxon>Bacteria</taxon>
        <taxon>Pseudomonadati</taxon>
        <taxon>Pseudomonadota</taxon>
        <taxon>Betaproteobacteria</taxon>
        <taxon>Neisseriales</taxon>
        <taxon>Chromobacteriaceae</taxon>
        <taxon>Paludibacterium</taxon>
    </lineage>
</organism>
<comment type="caution">
    <text evidence="1">The sequence shown here is derived from an EMBL/GenBank/DDBJ whole genome shotgun (WGS) entry which is preliminary data.</text>
</comment>
<name>A0A4R7AXM0_9NEIS</name>
<sequence length="80" mass="9529">MGHPLILNREKHFNCGVKFRNLHFNRLHFTLNLKSSHFETLKTRNQLRAFDFQSLNNNLNVLCFPHGAAHPYVKIRKSYH</sequence>
<dbReference type="AlphaFoldDB" id="A0A4R7AXM0"/>
<evidence type="ECO:0000313" key="2">
    <source>
        <dbReference type="Proteomes" id="UP000295611"/>
    </source>
</evidence>
<proteinExistence type="predicted"/>